<keyword evidence="6 14" id="KW-1133">Transmembrane helix</keyword>
<evidence type="ECO:0000259" key="16">
    <source>
        <dbReference type="PROSITE" id="PS50011"/>
    </source>
</evidence>
<evidence type="ECO:0000256" key="2">
    <source>
        <dbReference type="ARBA" id="ARBA00012202"/>
    </source>
</evidence>
<dbReference type="InterPro" id="IPR001054">
    <property type="entry name" value="A/G_cyclase"/>
</dbReference>
<dbReference type="Proteomes" id="UP001195483">
    <property type="component" value="Unassembled WGS sequence"/>
</dbReference>
<dbReference type="PROSITE" id="PS50125">
    <property type="entry name" value="GUANYLATE_CYCLASE_2"/>
    <property type="match status" value="1"/>
</dbReference>
<dbReference type="SUPFAM" id="SSF56112">
    <property type="entry name" value="Protein kinase-like (PK-like)"/>
    <property type="match status" value="1"/>
</dbReference>
<evidence type="ECO:0000256" key="11">
    <source>
        <dbReference type="ARBA" id="ARBA00023293"/>
    </source>
</evidence>
<dbReference type="GO" id="GO:0005524">
    <property type="term" value="F:ATP binding"/>
    <property type="evidence" value="ECO:0007669"/>
    <property type="project" value="InterPro"/>
</dbReference>
<gene>
    <name evidence="18" type="ORF">CHS0354_018845</name>
</gene>
<dbReference type="GO" id="GO:0004672">
    <property type="term" value="F:protein kinase activity"/>
    <property type="evidence" value="ECO:0007669"/>
    <property type="project" value="InterPro"/>
</dbReference>
<evidence type="ECO:0000256" key="7">
    <source>
        <dbReference type="ARBA" id="ARBA00023136"/>
    </source>
</evidence>
<dbReference type="InterPro" id="IPR001245">
    <property type="entry name" value="Ser-Thr/Tyr_kinase_cat_dom"/>
</dbReference>
<evidence type="ECO:0000256" key="8">
    <source>
        <dbReference type="ARBA" id="ARBA00023170"/>
    </source>
</evidence>
<dbReference type="SUPFAM" id="SSF53822">
    <property type="entry name" value="Periplasmic binding protein-like I"/>
    <property type="match status" value="1"/>
</dbReference>
<evidence type="ECO:0000256" key="15">
    <source>
        <dbReference type="SAM" id="SignalP"/>
    </source>
</evidence>
<dbReference type="Pfam" id="PF01094">
    <property type="entry name" value="ANF_receptor"/>
    <property type="match status" value="1"/>
</dbReference>
<reference evidence="18" key="3">
    <citation type="submission" date="2023-05" db="EMBL/GenBank/DDBJ databases">
        <authorList>
            <person name="Smith C.H."/>
        </authorList>
    </citation>
    <scope>NUCLEOTIDE SEQUENCE</scope>
    <source>
        <strain evidence="18">CHS0354</strain>
        <tissue evidence="18">Mantle</tissue>
    </source>
</reference>
<proteinExistence type="inferred from homology"/>
<dbReference type="PANTHER" id="PTHR11920:SF501">
    <property type="entry name" value="GUANYLATE CYCLASE 32E"/>
    <property type="match status" value="1"/>
</dbReference>
<comment type="subcellular location">
    <subcellularLocation>
        <location evidence="1">Membrane</location>
        <topology evidence="1">Single-pass type I membrane protein</topology>
    </subcellularLocation>
</comment>
<dbReference type="PANTHER" id="PTHR11920">
    <property type="entry name" value="GUANYLYL CYCLASE"/>
    <property type="match status" value="1"/>
</dbReference>
<keyword evidence="9" id="KW-0325">Glycoprotein</keyword>
<evidence type="ECO:0000256" key="3">
    <source>
        <dbReference type="ARBA" id="ARBA00022692"/>
    </source>
</evidence>
<dbReference type="PROSITE" id="PS00022">
    <property type="entry name" value="EGF_1"/>
    <property type="match status" value="2"/>
</dbReference>
<dbReference type="FunFam" id="3.30.70.1230:FF:000019">
    <property type="entry name" value="Guanylate cyclase"/>
    <property type="match status" value="1"/>
</dbReference>
<evidence type="ECO:0000313" key="18">
    <source>
        <dbReference type="EMBL" id="KAK3592578.1"/>
    </source>
</evidence>
<name>A0AAE0SIV6_9BIVA</name>
<reference evidence="18" key="2">
    <citation type="journal article" date="2021" name="Genome Biol. Evol.">
        <title>Developing a high-quality reference genome for a parasitic bivalve with doubly uniparental inheritance (Bivalvia: Unionida).</title>
        <authorList>
            <person name="Smith C.H."/>
        </authorList>
    </citation>
    <scope>NUCLEOTIDE SEQUENCE</scope>
    <source>
        <strain evidence="18">CHS0354</strain>
        <tissue evidence="18">Mantle</tissue>
    </source>
</reference>
<keyword evidence="8" id="KW-0675">Receptor</keyword>
<evidence type="ECO:0000256" key="10">
    <source>
        <dbReference type="ARBA" id="ARBA00023239"/>
    </source>
</evidence>
<comment type="catalytic activity">
    <reaction evidence="13">
        <text>GTP = 3',5'-cyclic GMP + diphosphate</text>
        <dbReference type="Rhea" id="RHEA:13665"/>
        <dbReference type="ChEBI" id="CHEBI:33019"/>
        <dbReference type="ChEBI" id="CHEBI:37565"/>
        <dbReference type="ChEBI" id="CHEBI:57746"/>
        <dbReference type="EC" id="4.6.1.2"/>
    </reaction>
</comment>
<dbReference type="GO" id="GO:0004016">
    <property type="term" value="F:adenylate cyclase activity"/>
    <property type="evidence" value="ECO:0007669"/>
    <property type="project" value="TreeGrafter"/>
</dbReference>
<dbReference type="Gene3D" id="3.30.70.1230">
    <property type="entry name" value="Nucleotide cyclase"/>
    <property type="match status" value="1"/>
</dbReference>
<protein>
    <recommendedName>
        <fullName evidence="2 13">Guanylate cyclase</fullName>
        <ecNumber evidence="2 13">4.6.1.2</ecNumber>
    </recommendedName>
</protein>
<keyword evidence="11 13" id="KW-0141">cGMP biosynthesis</keyword>
<dbReference type="SMART" id="SM00044">
    <property type="entry name" value="CYCc"/>
    <property type="match status" value="1"/>
</dbReference>
<dbReference type="Gene3D" id="1.10.510.10">
    <property type="entry name" value="Transferase(Phosphotransferase) domain 1"/>
    <property type="match status" value="1"/>
</dbReference>
<evidence type="ECO:0000256" key="13">
    <source>
        <dbReference type="RuleBase" id="RU003431"/>
    </source>
</evidence>
<keyword evidence="7 14" id="KW-0472">Membrane</keyword>
<dbReference type="InterPro" id="IPR029787">
    <property type="entry name" value="Nucleotide_cyclase"/>
</dbReference>
<dbReference type="InterPro" id="IPR011009">
    <property type="entry name" value="Kinase-like_dom_sf"/>
</dbReference>
<evidence type="ECO:0000259" key="17">
    <source>
        <dbReference type="PROSITE" id="PS50125"/>
    </source>
</evidence>
<keyword evidence="3 14" id="KW-0812">Transmembrane</keyword>
<feature type="chain" id="PRO_5042228821" description="Guanylate cyclase" evidence="15">
    <location>
        <begin position="23"/>
        <end position="1689"/>
    </location>
</feature>
<dbReference type="InterPro" id="IPR001828">
    <property type="entry name" value="ANF_lig-bd_rcpt"/>
</dbReference>
<dbReference type="EMBL" id="JAEAOA010001154">
    <property type="protein sequence ID" value="KAK3592578.1"/>
    <property type="molecule type" value="Genomic_DNA"/>
</dbReference>
<comment type="caution">
    <text evidence="18">The sequence shown here is derived from an EMBL/GenBank/DDBJ whole genome shotgun (WGS) entry which is preliminary data.</text>
</comment>
<keyword evidence="10 12" id="KW-0456">Lyase</keyword>
<dbReference type="InterPro" id="IPR000719">
    <property type="entry name" value="Prot_kinase_dom"/>
</dbReference>
<evidence type="ECO:0000256" key="4">
    <source>
        <dbReference type="ARBA" id="ARBA00022729"/>
    </source>
</evidence>
<dbReference type="PROSITE" id="PS01186">
    <property type="entry name" value="EGF_2"/>
    <property type="match status" value="2"/>
</dbReference>
<evidence type="ECO:0000256" key="5">
    <source>
        <dbReference type="ARBA" id="ARBA00022741"/>
    </source>
</evidence>
<evidence type="ECO:0000313" key="19">
    <source>
        <dbReference type="Proteomes" id="UP001195483"/>
    </source>
</evidence>
<evidence type="ECO:0000256" key="14">
    <source>
        <dbReference type="SAM" id="Phobius"/>
    </source>
</evidence>
<dbReference type="GO" id="GO:0005886">
    <property type="term" value="C:plasma membrane"/>
    <property type="evidence" value="ECO:0007669"/>
    <property type="project" value="TreeGrafter"/>
</dbReference>
<keyword evidence="4 15" id="KW-0732">Signal</keyword>
<feature type="signal peptide" evidence="15">
    <location>
        <begin position="1"/>
        <end position="22"/>
    </location>
</feature>
<dbReference type="GO" id="GO:0004383">
    <property type="term" value="F:guanylate cyclase activity"/>
    <property type="evidence" value="ECO:0007669"/>
    <property type="project" value="UniProtKB-EC"/>
</dbReference>
<dbReference type="CDD" id="cd07302">
    <property type="entry name" value="CHD"/>
    <property type="match status" value="1"/>
</dbReference>
<dbReference type="Gene3D" id="3.40.50.2300">
    <property type="match status" value="2"/>
</dbReference>
<dbReference type="GO" id="GO:0035556">
    <property type="term" value="P:intracellular signal transduction"/>
    <property type="evidence" value="ECO:0007669"/>
    <property type="project" value="InterPro"/>
</dbReference>
<keyword evidence="5" id="KW-0547">Nucleotide-binding</keyword>
<evidence type="ECO:0000256" key="9">
    <source>
        <dbReference type="ARBA" id="ARBA00023180"/>
    </source>
</evidence>
<sequence>MEMKFTLISVIIFLTDVPALDCHETVSLKFDPVYSPAAVTPSDPEKKYSVALNMITSFPIKVQIMEDGAEANSSELHSLYYNVSTVDILTAHSPGIPDEWEESGGILCQWGQQGSFPQRIDHLSYTSLCGTSNKLTGYLSDKGMMVVDGLQHRHSRVPANPRIYRFSVELPNGTIISVDSNPFIISTPAARLEFAVPPPTYVVANQPFSVSAKIVKDDGNVLTHGYDSALLVELQIAWEYHSQVFMASNEKENTLYKAKIRLGGPETVVKDETYNTVIGKRAFQGIVTFNDVRILDVTANVRLNLTMTNPYFPFLREPDIYKDLASKVIVVENGISVYFMNISWGTDPAILISDPIEVVAQTAARLVLLNGADVKPKQSANFPIEDKIIVEIQDSLGHRIYSGPDSSLEVTVAANPGNVCLSRDSTFVAKEGQGTFMGSICEPVALVSLTFHIVSNGTLISSNPTLDLEITNEIHLAHFINLKYLGIGLNIGADQDSFVHFCEDDINSGKLGLLTGRQVIVHSNDNEGNNLEVVVAKYRGMIHHGKLYPHMKIRGIIGFGSNFLTEKMIPFLSDDEMNQLATKDDQYDFKELGSSPYFNRICWNMGSIAHSVYLAARSRGWTRIILLRQVSIKLDDIVFMMGKQMGFDLIEIIIPIISPQNYNDVGVFDEQIRLIKKTSTKIIFVFVGAPLLWKLMREAIIYGIAPMHGYQWATAGDIVWQLPYANEHPLCRQDPICTVAFKGLHGFGDTYILNALKTPEWESVLTRHMKKNPGYYKGNAANHNINVVTAKFAIGYDAMHLYALAMNSFVQKNLTITGPNLALEIRNVQLKGLTGLITLDVIGNRPGYVGFLCVMDPYPPLLGTPVSAVAIISRYIFMESENSLQQIEIRAEAQLPLSLPPFNMIINPYSLPNTTYLNKRRYNSSTGILSTLNEAPVPIPPSTEQPRSAVLEEYAVATFYCEKGCGGDRVDEFDITKYKKGTCISQNQCSCNVGYYGEFCEYMMCSCKNGYCLVPNTCICDNGWKGAQCDKAICTTTCEYGECTAPDTCTCNSGYVGSTCGTNLVIPVVLSIFGFIVLILGLVYIIHRLLRRFQWTAALSNLDWRVLWDEEIQFGVAAVSVASATASSNAVQNFVVWKNQKCYCQVYDCDTLHVTSIRLRMEIVQLKELRHTNLVTFIGACLEYPHVCILTEGCPKGSLEDLLANDNVKLAWDFKFSLLKDICRGMEYLHRSSIVSHGRLKTSNCLVDNRWTCKISGFGVPKIRYDGPRKSLDPAEGFVYKTTNLFWTAPELLTPKVKTLNDVRNGTPPGDVYSFGIIMSEVCTRKSPYSSEINFLTAEDILLLIKDKEDPLAEKAKMQWYEFGGDTTFELRPYVDEKHLPEDLAAKEECSKLMESAWSRNPALRPSFKLMRIILDEIYPVKGELMDNLIKMLEKYSTDLEGIVLERTRELQAEKAKTELLVSQILPKKVVEDLKQGKKVIPESFDCVTIYFSDIVGFTKIAGVSNPLQVVDLLNDLYSTFDAILDSYDVYKVETIGDAYMVVSGLPVKNGELHAGEIATMSLDLLSSMYNFKIRHMPEEILQLRIGMHSGPCVAGVVGLKMPRYCLFGDTVNTASRMETSSMALRIHVSEQTAKILFKLGGYYLECRGERQVKGKGTMITYWLNGKKGFNKKLLPVEMGASFSMHEFK</sequence>
<accession>A0AAE0SIV6</accession>
<dbReference type="Pfam" id="PF00211">
    <property type="entry name" value="Guanylate_cyc"/>
    <property type="match status" value="1"/>
</dbReference>
<feature type="domain" description="Guanylate cyclase" evidence="17">
    <location>
        <begin position="1489"/>
        <end position="1619"/>
    </location>
</feature>
<dbReference type="Gene3D" id="2.10.25.10">
    <property type="entry name" value="Laminin"/>
    <property type="match status" value="2"/>
</dbReference>
<keyword evidence="19" id="KW-1185">Reference proteome</keyword>
<evidence type="ECO:0000256" key="12">
    <source>
        <dbReference type="RuleBase" id="RU000405"/>
    </source>
</evidence>
<feature type="transmembrane region" description="Helical" evidence="14">
    <location>
        <begin position="1064"/>
        <end position="1086"/>
    </location>
</feature>
<dbReference type="InterPro" id="IPR050401">
    <property type="entry name" value="Cyclic_nucleotide_synthase"/>
</dbReference>
<evidence type="ECO:0000256" key="6">
    <source>
        <dbReference type="ARBA" id="ARBA00022989"/>
    </source>
</evidence>
<reference evidence="18" key="1">
    <citation type="journal article" date="2021" name="Genome Biol. Evol.">
        <title>A High-Quality Reference Genome for a Parasitic Bivalve with Doubly Uniparental Inheritance (Bivalvia: Unionida).</title>
        <authorList>
            <person name="Smith C.H."/>
        </authorList>
    </citation>
    <scope>NUCLEOTIDE SEQUENCE</scope>
    <source>
        <strain evidence="18">CHS0354</strain>
    </source>
</reference>
<dbReference type="GO" id="GO:0001653">
    <property type="term" value="F:peptide receptor activity"/>
    <property type="evidence" value="ECO:0007669"/>
    <property type="project" value="TreeGrafter"/>
</dbReference>
<dbReference type="GO" id="GO:0007168">
    <property type="term" value="P:receptor guanylyl cyclase signaling pathway"/>
    <property type="evidence" value="ECO:0007669"/>
    <property type="project" value="TreeGrafter"/>
</dbReference>
<dbReference type="InterPro" id="IPR018297">
    <property type="entry name" value="A/G_cyclase_CS"/>
</dbReference>
<feature type="domain" description="Protein kinase" evidence="16">
    <location>
        <begin position="1108"/>
        <end position="1419"/>
    </location>
</feature>
<dbReference type="InterPro" id="IPR028082">
    <property type="entry name" value="Peripla_BP_I"/>
</dbReference>
<dbReference type="SUPFAM" id="SSF55073">
    <property type="entry name" value="Nucleotide cyclase"/>
    <property type="match status" value="1"/>
</dbReference>
<dbReference type="InterPro" id="IPR000742">
    <property type="entry name" value="EGF"/>
</dbReference>
<dbReference type="PROSITE" id="PS00452">
    <property type="entry name" value="GUANYLATE_CYCLASE_1"/>
    <property type="match status" value="1"/>
</dbReference>
<dbReference type="EC" id="4.6.1.2" evidence="2 13"/>
<dbReference type="Pfam" id="PF07714">
    <property type="entry name" value="PK_Tyr_Ser-Thr"/>
    <property type="match status" value="1"/>
</dbReference>
<comment type="similarity">
    <text evidence="12">Belongs to the adenylyl cyclase class-4/guanylyl cyclase family.</text>
</comment>
<evidence type="ECO:0000256" key="1">
    <source>
        <dbReference type="ARBA" id="ARBA00004479"/>
    </source>
</evidence>
<organism evidence="18 19">
    <name type="scientific">Potamilus streckersoni</name>
    <dbReference type="NCBI Taxonomy" id="2493646"/>
    <lineage>
        <taxon>Eukaryota</taxon>
        <taxon>Metazoa</taxon>
        <taxon>Spiralia</taxon>
        <taxon>Lophotrochozoa</taxon>
        <taxon>Mollusca</taxon>
        <taxon>Bivalvia</taxon>
        <taxon>Autobranchia</taxon>
        <taxon>Heteroconchia</taxon>
        <taxon>Palaeoheterodonta</taxon>
        <taxon>Unionida</taxon>
        <taxon>Unionoidea</taxon>
        <taxon>Unionidae</taxon>
        <taxon>Ambleminae</taxon>
        <taxon>Lampsilini</taxon>
        <taxon>Potamilus</taxon>
    </lineage>
</organism>
<dbReference type="PROSITE" id="PS50011">
    <property type="entry name" value="PROTEIN_KINASE_DOM"/>
    <property type="match status" value="1"/>
</dbReference>